<dbReference type="Pfam" id="PF07486">
    <property type="entry name" value="Hydrolase_2"/>
    <property type="match status" value="1"/>
</dbReference>
<organism evidence="4 5">
    <name type="scientific">Evansella alkalicola</name>
    <dbReference type="NCBI Taxonomy" id="745819"/>
    <lineage>
        <taxon>Bacteria</taxon>
        <taxon>Bacillati</taxon>
        <taxon>Bacillota</taxon>
        <taxon>Bacilli</taxon>
        <taxon>Bacillales</taxon>
        <taxon>Bacillaceae</taxon>
        <taxon>Evansella</taxon>
    </lineage>
</organism>
<keyword evidence="4" id="KW-0378">Hydrolase</keyword>
<evidence type="ECO:0000256" key="1">
    <source>
        <dbReference type="SAM" id="MobiDB-lite"/>
    </source>
</evidence>
<proteinExistence type="predicted"/>
<dbReference type="Pfam" id="PF01471">
    <property type="entry name" value="PG_binding_1"/>
    <property type="match status" value="1"/>
</dbReference>
<accession>A0ABS6K1Y1</accession>
<gene>
    <name evidence="4" type="ORF">KS407_21355</name>
</gene>
<feature type="domain" description="Peptidoglycan binding-like" evidence="2">
    <location>
        <begin position="42"/>
        <end position="99"/>
    </location>
</feature>
<dbReference type="GO" id="GO:0016787">
    <property type="term" value="F:hydrolase activity"/>
    <property type="evidence" value="ECO:0007669"/>
    <property type="project" value="UniProtKB-KW"/>
</dbReference>
<dbReference type="RefSeq" id="WP_216943405.1">
    <property type="nucleotide sequence ID" value="NZ_JAHQCR010000088.1"/>
</dbReference>
<dbReference type="InterPro" id="IPR011105">
    <property type="entry name" value="Cell_wall_hydrolase_SleB"/>
</dbReference>
<comment type="caution">
    <text evidence="4">The sequence shown here is derived from an EMBL/GenBank/DDBJ whole genome shotgun (WGS) entry which is preliminary data.</text>
</comment>
<name>A0ABS6K1Y1_9BACI</name>
<feature type="compositionally biased region" description="Low complexity" evidence="1">
    <location>
        <begin position="156"/>
        <end position="180"/>
    </location>
</feature>
<feature type="region of interest" description="Disordered" evidence="1">
    <location>
        <begin position="123"/>
        <end position="283"/>
    </location>
</feature>
<sequence>MTNNKNRRKELCIIISFIIASLTILPFGAEAFSDQVIQKGATGDDVIELQARLQYNGFYDGEINGVFGWSTYWAVRNFQEEFELEVADGLVGEKTKEMLERATDYDKEWVHRMIREGRKFTYYGGTPKEIQKGPKGSRDSKQTDQKEQDQQRNQGEEPAQEPGQPTEQPGQGEQPAPEQGTEGGQGEQPVPEQGAEGGQGEQPAPEQGAEGGQGEQLTPEQGTEGGQEEQPAPEQGAEGGQGEQPTPEQGTEGGQEEQPAPDQEEEEGGDPTPEEEPVGQEDDDVDVESAINVPEGFSDNDIQLLSQAVHGEARGEPYAGQVAVAAVILSRVNSPKFPNSISGVIFEPRAFTAVADGQIYLEPNETSRKAALDAINGQDPSGGALYFFNPDTATSAWIWSRPQIKQIGKHIFCK</sequence>
<feature type="compositionally biased region" description="Acidic residues" evidence="1">
    <location>
        <begin position="262"/>
        <end position="283"/>
    </location>
</feature>
<feature type="compositionally biased region" description="Low complexity" evidence="1">
    <location>
        <begin position="215"/>
        <end position="236"/>
    </location>
</feature>
<evidence type="ECO:0000313" key="5">
    <source>
        <dbReference type="Proteomes" id="UP000790580"/>
    </source>
</evidence>
<reference evidence="4 5" key="1">
    <citation type="submission" date="2021-06" db="EMBL/GenBank/DDBJ databases">
        <title>Bacillus sp. RD4P76, an endophyte from a halophyte.</title>
        <authorList>
            <person name="Sun J.-Q."/>
        </authorList>
    </citation>
    <scope>NUCLEOTIDE SEQUENCE [LARGE SCALE GENOMIC DNA]</scope>
    <source>
        <strain evidence="4 5">JCM 17098</strain>
    </source>
</reference>
<evidence type="ECO:0000313" key="4">
    <source>
        <dbReference type="EMBL" id="MBU9723974.1"/>
    </source>
</evidence>
<dbReference type="InterPro" id="IPR002477">
    <property type="entry name" value="Peptidoglycan-bd-like"/>
</dbReference>
<feature type="compositionally biased region" description="Basic and acidic residues" evidence="1">
    <location>
        <begin position="129"/>
        <end position="150"/>
    </location>
</feature>
<evidence type="ECO:0000259" key="3">
    <source>
        <dbReference type="Pfam" id="PF07486"/>
    </source>
</evidence>
<dbReference type="Proteomes" id="UP000790580">
    <property type="component" value="Unassembled WGS sequence"/>
</dbReference>
<feature type="domain" description="Cell wall hydrolase SleB" evidence="3">
    <location>
        <begin position="315"/>
        <end position="413"/>
    </location>
</feature>
<evidence type="ECO:0000259" key="2">
    <source>
        <dbReference type="Pfam" id="PF01471"/>
    </source>
</evidence>
<protein>
    <submittedName>
        <fullName evidence="4">Cell wall hydrolase</fullName>
    </submittedName>
</protein>
<dbReference type="EMBL" id="JAHQCR010000088">
    <property type="protein sequence ID" value="MBU9723974.1"/>
    <property type="molecule type" value="Genomic_DNA"/>
</dbReference>
<feature type="compositionally biased region" description="Low complexity" evidence="1">
    <location>
        <begin position="243"/>
        <end position="261"/>
    </location>
</feature>
<keyword evidence="5" id="KW-1185">Reference proteome</keyword>